<name>A0ABR8BWM8_APHFL</name>
<gene>
    <name evidence="1" type="ORF">H6F99_13865</name>
</gene>
<sequence length="271" mass="31028">MNKNMSQSLIPRIRYNLKIVYHVISELGFTPLNTISFFRGVPIYISQFLKFYLESQKSNRAIAIGNLFPCMIDRYEGAGHITKHYFHQDLWAARKIYQNNPEHHIDVGSRIDGFVSHVLTFRDIEILDVRPMASNVSGMTFRQADLMQSESVPVNICDSLSCLHALEHFGLGRYGDPIDPEGHIKGLTSLTKLLKPGGTLLLSVPIGFERVEFNGHRVFSVETILFLTKADYELISFSYIDDKDNFYENYDPAKVPDIIYGCGLFEFKFKK</sequence>
<dbReference type="Proteomes" id="UP000606721">
    <property type="component" value="Unassembled WGS sequence"/>
</dbReference>
<keyword evidence="2" id="KW-1185">Reference proteome</keyword>
<evidence type="ECO:0000313" key="1">
    <source>
        <dbReference type="EMBL" id="MBD2279343.1"/>
    </source>
</evidence>
<dbReference type="SUPFAM" id="SSF53335">
    <property type="entry name" value="S-adenosyl-L-methionine-dependent methyltransferases"/>
    <property type="match status" value="1"/>
</dbReference>
<proteinExistence type="predicted"/>
<dbReference type="InterPro" id="IPR029063">
    <property type="entry name" value="SAM-dependent_MTases_sf"/>
</dbReference>
<accession>A0ABR8BWM8</accession>
<organism evidence="1 2">
    <name type="scientific">Aphanizomenon flos-aquae FACHB-1040</name>
    <dbReference type="NCBI Taxonomy" id="2692887"/>
    <lineage>
        <taxon>Bacteria</taxon>
        <taxon>Bacillati</taxon>
        <taxon>Cyanobacteriota</taxon>
        <taxon>Cyanophyceae</taxon>
        <taxon>Nostocales</taxon>
        <taxon>Aphanizomenonaceae</taxon>
        <taxon>Aphanizomenon</taxon>
    </lineage>
</organism>
<dbReference type="RefSeq" id="WP_190383314.1">
    <property type="nucleotide sequence ID" value="NZ_JACJQT010000034.1"/>
</dbReference>
<evidence type="ECO:0000313" key="2">
    <source>
        <dbReference type="Proteomes" id="UP000606721"/>
    </source>
</evidence>
<dbReference type="EMBL" id="JACJQT010000034">
    <property type="protein sequence ID" value="MBD2279343.1"/>
    <property type="molecule type" value="Genomic_DNA"/>
</dbReference>
<protein>
    <submittedName>
        <fullName evidence="1">DUF268 domain-containing protein</fullName>
    </submittedName>
</protein>
<dbReference type="Pfam" id="PF03269">
    <property type="entry name" value="DUF268"/>
    <property type="match status" value="1"/>
</dbReference>
<comment type="caution">
    <text evidence="1">The sequence shown here is derived from an EMBL/GenBank/DDBJ whole genome shotgun (WGS) entry which is preliminary data.</text>
</comment>
<reference evidence="1 2" key="1">
    <citation type="journal article" date="2020" name="ISME J.">
        <title>Comparative genomics reveals insights into cyanobacterial evolution and habitat adaptation.</title>
        <authorList>
            <person name="Chen M.Y."/>
            <person name="Teng W.K."/>
            <person name="Zhao L."/>
            <person name="Hu C.X."/>
            <person name="Zhou Y.K."/>
            <person name="Han B.P."/>
            <person name="Song L.R."/>
            <person name="Shu W.S."/>
        </authorList>
    </citation>
    <scope>NUCLEOTIDE SEQUENCE [LARGE SCALE GENOMIC DNA]</scope>
    <source>
        <strain evidence="1 2">FACHB-1040</strain>
    </source>
</reference>
<dbReference type="Gene3D" id="3.40.50.150">
    <property type="entry name" value="Vaccinia Virus protein VP39"/>
    <property type="match status" value="1"/>
</dbReference>
<dbReference type="InterPro" id="IPR004951">
    <property type="entry name" value="DUF268_CAE_spp"/>
</dbReference>